<keyword evidence="3" id="KW-1185">Reference proteome</keyword>
<evidence type="ECO:0000313" key="3">
    <source>
        <dbReference type="Proteomes" id="UP000304900"/>
    </source>
</evidence>
<dbReference type="EMBL" id="SZVO01000024">
    <property type="protein sequence ID" value="TKT86558.1"/>
    <property type="molecule type" value="Genomic_DNA"/>
</dbReference>
<organism evidence="2 3">
    <name type="scientific">Dyadobacter frigoris</name>
    <dbReference type="NCBI Taxonomy" id="2576211"/>
    <lineage>
        <taxon>Bacteria</taxon>
        <taxon>Pseudomonadati</taxon>
        <taxon>Bacteroidota</taxon>
        <taxon>Cytophagia</taxon>
        <taxon>Cytophagales</taxon>
        <taxon>Spirosomataceae</taxon>
        <taxon>Dyadobacter</taxon>
    </lineage>
</organism>
<dbReference type="Pfam" id="PF06057">
    <property type="entry name" value="VirJ"/>
    <property type="match status" value="1"/>
</dbReference>
<proteinExistence type="predicted"/>
<dbReference type="Proteomes" id="UP000304900">
    <property type="component" value="Unassembled WGS sequence"/>
</dbReference>
<evidence type="ECO:0000259" key="1">
    <source>
        <dbReference type="Pfam" id="PF06057"/>
    </source>
</evidence>
<dbReference type="InterPro" id="IPR010333">
    <property type="entry name" value="VirJ"/>
</dbReference>
<protein>
    <recommendedName>
        <fullName evidence="1">Bacterial virulence domain-containing protein</fullName>
    </recommendedName>
</protein>
<reference evidence="2 3" key="1">
    <citation type="submission" date="2019-05" db="EMBL/GenBank/DDBJ databases">
        <title>Dyadobacter AR-3-8 sp. nov., isolated from arctic soil.</title>
        <authorList>
            <person name="Chaudhary D.K."/>
        </authorList>
    </citation>
    <scope>NUCLEOTIDE SEQUENCE [LARGE SCALE GENOMIC DNA]</scope>
    <source>
        <strain evidence="2 3">AR-3-8</strain>
    </source>
</reference>
<gene>
    <name evidence="2" type="ORF">FDK13_32285</name>
</gene>
<accession>A0A4U6CU55</accession>
<evidence type="ECO:0000313" key="2">
    <source>
        <dbReference type="EMBL" id="TKT86558.1"/>
    </source>
</evidence>
<dbReference type="AlphaFoldDB" id="A0A4U6CU55"/>
<sequence length="152" mass="17367">MTYLNLRPETNGVERHDISGMLNVAFLKKMPENLTKNKPITDSIKSHLSFIAEREKHVAGFSINLIHGNSQPFLQKQHTFYSENNNPAQVEMPLILLPLIFFISGDGGWTNFDQGLSKILVGNGMPVVGMNVQKYFWIKKHRKNRRKTSSNQ</sequence>
<feature type="domain" description="Bacterial virulence" evidence="1">
    <location>
        <begin position="100"/>
        <end position="143"/>
    </location>
</feature>
<name>A0A4U6CU55_9BACT</name>
<comment type="caution">
    <text evidence="2">The sequence shown here is derived from an EMBL/GenBank/DDBJ whole genome shotgun (WGS) entry which is preliminary data.</text>
</comment>